<dbReference type="EMBL" id="JABXXR010000006">
    <property type="protein sequence ID" value="NVN39315.1"/>
    <property type="molecule type" value="Genomic_DNA"/>
</dbReference>
<dbReference type="Gene3D" id="3.40.50.300">
    <property type="entry name" value="P-loop containing nucleotide triphosphate hydrolases"/>
    <property type="match status" value="1"/>
</dbReference>
<dbReference type="AlphaFoldDB" id="A0A850P3S3"/>
<evidence type="ECO:0000259" key="2">
    <source>
        <dbReference type="Pfam" id="PF17289"/>
    </source>
</evidence>
<dbReference type="Pfam" id="PF17289">
    <property type="entry name" value="Terminase_6C"/>
    <property type="match status" value="1"/>
</dbReference>
<name>A0A850P3S3_9PROT</name>
<keyword evidence="4" id="KW-1185">Reference proteome</keyword>
<dbReference type="SUPFAM" id="SSF52540">
    <property type="entry name" value="P-loop containing nucleoside triphosphate hydrolases"/>
    <property type="match status" value="1"/>
</dbReference>
<evidence type="ECO:0000256" key="1">
    <source>
        <dbReference type="ARBA" id="ARBA00022612"/>
    </source>
</evidence>
<evidence type="ECO:0000313" key="4">
    <source>
        <dbReference type="Proteomes" id="UP000585665"/>
    </source>
</evidence>
<sequence length="438" mass="49265">MKANFSLNEGQKDAVRLLSGPARHIFLRGGSRSGKTLVLLRAIVIRALRCSQTKHGIFRHTLSAARATLLSESFPEMMRLCFPAVPYTLYRQDSIIRLGNGSTLLFGGLDQHDRTEKVLGHEFSTIYLNEASQISYRSRNMLLTRLSENSSLMRKEYIDANPPSMSHWLYRLFENGEEPDSGQPLENRGLYASMQINPNSNRDNIPGDYFDHLNSLPEREKARFLRGEYSSCVQGALWKIDSIQRQRSIDRESLDAIRSNMQRIIISVDPSGASGPDDYRSDEIGIVVCGIDMHKNLHVLEDCSLRETPAKWALEVLAAVRRWRADLIVAEKNFGGALVEANIRAVDSNAPLKLVSASRGKVARAEPVAALYERKKVYHHGRFQELEEQLSLFSSGGYRGVKSPDRADALVWGITELALLDPQQGKAQWIPAPLSFER</sequence>
<gene>
    <name evidence="3" type="ORF">HUK82_01870</name>
</gene>
<accession>A0A850P3S3</accession>
<reference evidence="3 4" key="1">
    <citation type="submission" date="2020-06" db="EMBL/GenBank/DDBJ databases">
        <title>Description of novel acetic acid bacteria.</title>
        <authorList>
            <person name="Sombolestani A."/>
        </authorList>
    </citation>
    <scope>NUCLEOTIDE SEQUENCE [LARGE SCALE GENOMIC DNA]</scope>
    <source>
        <strain evidence="3 4">LMG 27010</strain>
    </source>
</reference>
<protein>
    <submittedName>
        <fullName evidence="3">DNA packaging protein</fullName>
    </submittedName>
</protein>
<dbReference type="Proteomes" id="UP000585665">
    <property type="component" value="Unassembled WGS sequence"/>
</dbReference>
<dbReference type="InterPro" id="IPR027417">
    <property type="entry name" value="P-loop_NTPase"/>
</dbReference>
<comment type="caution">
    <text evidence="3">The sequence shown here is derived from an EMBL/GenBank/DDBJ whole genome shotgun (WGS) entry which is preliminary data.</text>
</comment>
<dbReference type="Pfam" id="PF03237">
    <property type="entry name" value="Terminase_6N"/>
    <property type="match status" value="1"/>
</dbReference>
<proteinExistence type="predicted"/>
<organism evidence="3 4">
    <name type="scientific">Ameyamaea chiangmaiensis</name>
    <dbReference type="NCBI Taxonomy" id="442969"/>
    <lineage>
        <taxon>Bacteria</taxon>
        <taxon>Pseudomonadati</taxon>
        <taxon>Pseudomonadota</taxon>
        <taxon>Alphaproteobacteria</taxon>
        <taxon>Acetobacterales</taxon>
        <taxon>Acetobacteraceae</taxon>
        <taxon>Ameyamaea</taxon>
    </lineage>
</organism>
<dbReference type="RefSeq" id="WP_176612332.1">
    <property type="nucleotide sequence ID" value="NZ_JABXXR010000006.1"/>
</dbReference>
<dbReference type="InterPro" id="IPR035421">
    <property type="entry name" value="Terminase_6C"/>
</dbReference>
<feature type="domain" description="Terminase large subunit gp17-like C-terminal" evidence="2">
    <location>
        <begin position="267"/>
        <end position="415"/>
    </location>
</feature>
<evidence type="ECO:0000313" key="3">
    <source>
        <dbReference type="EMBL" id="NVN39315.1"/>
    </source>
</evidence>
<keyword evidence="1" id="KW-1188">Viral release from host cell</keyword>